<organism evidence="7 8">
    <name type="scientific">Paenibacillus arenosi</name>
    <dbReference type="NCBI Taxonomy" id="2774142"/>
    <lineage>
        <taxon>Bacteria</taxon>
        <taxon>Bacillati</taxon>
        <taxon>Bacillota</taxon>
        <taxon>Bacilli</taxon>
        <taxon>Bacillales</taxon>
        <taxon>Paenibacillaceae</taxon>
        <taxon>Paenibacillus</taxon>
    </lineage>
</organism>
<feature type="transmembrane region" description="Helical" evidence="5">
    <location>
        <begin position="42"/>
        <end position="67"/>
    </location>
</feature>
<feature type="transmembrane region" description="Helical" evidence="5">
    <location>
        <begin position="79"/>
        <end position="101"/>
    </location>
</feature>
<evidence type="ECO:0000256" key="5">
    <source>
        <dbReference type="SAM" id="Phobius"/>
    </source>
</evidence>
<evidence type="ECO:0000259" key="6">
    <source>
        <dbReference type="Pfam" id="PF05154"/>
    </source>
</evidence>
<dbReference type="Pfam" id="PF05154">
    <property type="entry name" value="TM2"/>
    <property type="match status" value="1"/>
</dbReference>
<keyword evidence="4 5" id="KW-0472">Membrane</keyword>
<evidence type="ECO:0000256" key="4">
    <source>
        <dbReference type="ARBA" id="ARBA00023136"/>
    </source>
</evidence>
<sequence length="138" mass="15851">MIAFQHEYEKRAKSKMHAVIFWLFLGPFGAHRFYLGEKASGVLLLFVGLCFYIVLPISLFVFAVNTFDPVNPGIDSNVLLILFLLILFIGLIWWVIEGFLISGKVDRLNEKLEMDIMRQIVPSKVNSNSSKVYQQRPL</sequence>
<reference evidence="7 8" key="1">
    <citation type="submission" date="2020-09" db="EMBL/GenBank/DDBJ databases">
        <title>Paenibacillus sp. CAU 1523 isolated from sand of Haeundae Beach.</title>
        <authorList>
            <person name="Kim W."/>
        </authorList>
    </citation>
    <scope>NUCLEOTIDE SEQUENCE [LARGE SCALE GENOMIC DNA]</scope>
    <source>
        <strain evidence="7 8">CAU 1523</strain>
    </source>
</reference>
<evidence type="ECO:0000256" key="2">
    <source>
        <dbReference type="ARBA" id="ARBA00022692"/>
    </source>
</evidence>
<proteinExistence type="predicted"/>
<feature type="transmembrane region" description="Helical" evidence="5">
    <location>
        <begin position="16"/>
        <end position="35"/>
    </location>
</feature>
<comment type="caution">
    <text evidence="7">The sequence shown here is derived from an EMBL/GenBank/DDBJ whole genome shotgun (WGS) entry which is preliminary data.</text>
</comment>
<keyword evidence="2 5" id="KW-0812">Transmembrane</keyword>
<keyword evidence="3 5" id="KW-1133">Transmembrane helix</keyword>
<protein>
    <submittedName>
        <fullName evidence="7">TM2 domain-containing protein</fullName>
    </submittedName>
</protein>
<evidence type="ECO:0000256" key="1">
    <source>
        <dbReference type="ARBA" id="ARBA00004141"/>
    </source>
</evidence>
<dbReference type="InterPro" id="IPR007829">
    <property type="entry name" value="TM2"/>
</dbReference>
<evidence type="ECO:0000313" key="7">
    <source>
        <dbReference type="EMBL" id="MBD8498405.1"/>
    </source>
</evidence>
<dbReference type="RefSeq" id="WP_192024790.1">
    <property type="nucleotide sequence ID" value="NZ_JACYTN010000004.1"/>
</dbReference>
<evidence type="ECO:0000313" key="8">
    <source>
        <dbReference type="Proteomes" id="UP000634529"/>
    </source>
</evidence>
<accession>A0ABR9AWC6</accession>
<gene>
    <name evidence="7" type="ORF">IFO66_08770</name>
</gene>
<feature type="domain" description="TM2" evidence="6">
    <location>
        <begin position="12"/>
        <end position="57"/>
    </location>
</feature>
<comment type="subcellular location">
    <subcellularLocation>
        <location evidence="1">Membrane</location>
        <topology evidence="1">Multi-pass membrane protein</topology>
    </subcellularLocation>
</comment>
<keyword evidence="8" id="KW-1185">Reference proteome</keyword>
<evidence type="ECO:0000256" key="3">
    <source>
        <dbReference type="ARBA" id="ARBA00022989"/>
    </source>
</evidence>
<dbReference type="Proteomes" id="UP000634529">
    <property type="component" value="Unassembled WGS sequence"/>
</dbReference>
<name>A0ABR9AWC6_9BACL</name>
<dbReference type="EMBL" id="JACYTN010000004">
    <property type="protein sequence ID" value="MBD8498405.1"/>
    <property type="molecule type" value="Genomic_DNA"/>
</dbReference>